<dbReference type="EMBL" id="CAJOBC010000833">
    <property type="protein sequence ID" value="CAF3630749.1"/>
    <property type="molecule type" value="Genomic_DNA"/>
</dbReference>
<dbReference type="OrthoDB" id="504708at2759"/>
<evidence type="ECO:0000313" key="3">
    <source>
        <dbReference type="EMBL" id="CAF0843354.1"/>
    </source>
</evidence>
<dbReference type="EMBL" id="CAJNOQ010000833">
    <property type="protein sequence ID" value="CAF0843354.1"/>
    <property type="molecule type" value="Genomic_DNA"/>
</dbReference>
<keyword evidence="1" id="KW-0812">Transmembrane</keyword>
<keyword evidence="1" id="KW-0472">Membrane</keyword>
<proteinExistence type="predicted"/>
<protein>
    <submittedName>
        <fullName evidence="3">Uncharacterized protein</fullName>
    </submittedName>
</protein>
<dbReference type="GO" id="GO:0005975">
    <property type="term" value="P:carbohydrate metabolic process"/>
    <property type="evidence" value="ECO:0007669"/>
    <property type="project" value="InterPro"/>
</dbReference>
<dbReference type="PANTHER" id="PTHR45985">
    <property type="match status" value="1"/>
</dbReference>
<gene>
    <name evidence="3" type="ORF">GPM918_LOCUS5681</name>
    <name evidence="4" type="ORF">SRO942_LOCUS5681</name>
</gene>
<feature type="transmembrane region" description="Helical" evidence="1">
    <location>
        <begin position="403"/>
        <end position="426"/>
    </location>
</feature>
<evidence type="ECO:0000313" key="4">
    <source>
        <dbReference type="EMBL" id="CAF3630749.1"/>
    </source>
</evidence>
<comment type="caution">
    <text evidence="3">The sequence shown here is derived from an EMBL/GenBank/DDBJ whole genome shotgun (WGS) entry which is preliminary data.</text>
</comment>
<keyword evidence="2" id="KW-0732">Signal</keyword>
<keyword evidence="5" id="KW-1185">Reference proteome</keyword>
<dbReference type="SUPFAM" id="SSF88713">
    <property type="entry name" value="Glycoside hydrolase/deacetylase"/>
    <property type="match status" value="1"/>
</dbReference>
<dbReference type="AlphaFoldDB" id="A0A813VTJ2"/>
<feature type="chain" id="PRO_5036409520" evidence="2">
    <location>
        <begin position="22"/>
        <end position="432"/>
    </location>
</feature>
<keyword evidence="1" id="KW-1133">Transmembrane helix</keyword>
<evidence type="ECO:0000256" key="2">
    <source>
        <dbReference type="SAM" id="SignalP"/>
    </source>
</evidence>
<dbReference type="InterPro" id="IPR011330">
    <property type="entry name" value="Glyco_hydro/deAcase_b/a-brl"/>
</dbReference>
<feature type="signal peptide" evidence="2">
    <location>
        <begin position="1"/>
        <end position="21"/>
    </location>
</feature>
<dbReference type="InterPro" id="IPR052740">
    <property type="entry name" value="CE4"/>
</dbReference>
<dbReference type="PANTHER" id="PTHR45985:SF8">
    <property type="entry name" value="CHITIN DEACETYLASE-LIKE 9, ISOFORM A"/>
    <property type="match status" value="1"/>
</dbReference>
<name>A0A813VTJ2_9BILA</name>
<reference evidence="3" key="1">
    <citation type="submission" date="2021-02" db="EMBL/GenBank/DDBJ databases">
        <authorList>
            <person name="Nowell W R."/>
        </authorList>
    </citation>
    <scope>NUCLEOTIDE SEQUENCE</scope>
</reference>
<accession>A0A813VTJ2</accession>
<organism evidence="3 5">
    <name type="scientific">Didymodactylos carnosus</name>
    <dbReference type="NCBI Taxonomy" id="1234261"/>
    <lineage>
        <taxon>Eukaryota</taxon>
        <taxon>Metazoa</taxon>
        <taxon>Spiralia</taxon>
        <taxon>Gnathifera</taxon>
        <taxon>Rotifera</taxon>
        <taxon>Eurotatoria</taxon>
        <taxon>Bdelloidea</taxon>
        <taxon>Philodinida</taxon>
        <taxon>Philodinidae</taxon>
        <taxon>Didymodactylos</taxon>
    </lineage>
</organism>
<evidence type="ECO:0000313" key="5">
    <source>
        <dbReference type="Proteomes" id="UP000663829"/>
    </source>
</evidence>
<dbReference type="Gene3D" id="3.20.20.370">
    <property type="entry name" value="Glycoside hydrolase/deacetylase"/>
    <property type="match status" value="1"/>
</dbReference>
<evidence type="ECO:0000256" key="1">
    <source>
        <dbReference type="SAM" id="Phobius"/>
    </source>
</evidence>
<dbReference type="Proteomes" id="UP000663829">
    <property type="component" value="Unassembled WGS sequence"/>
</dbReference>
<dbReference type="Proteomes" id="UP000681722">
    <property type="component" value="Unassembled WGS sequence"/>
</dbReference>
<sequence>MPNMYQLFLLLTSLAVHLCIGQEICSSVNCVLPSCMCLTTKHPITQDVKQLPQLILLSFVGDLNKYSLDSLRSILNPVHRNPDKCPISSTFIVNDKHTDYCFVQRLFDNNNEIAITAASNKCPLTNCYGESSWHKWDHDQWTNEIKTQRENIVRKAQIHYSHIKGFRVPHLQIDDKRHLHVIRDFSFNYDSSMIFARSRHENRENITLPVWPFTLDYQIGNKDFLCENCGYEKITTFQGLWEFPLHHWHDPNINVKCHTLADTSRCFPNGETVDLLYELMIYNFNLHYNFNRAPLVIELDLVWLYDNDQHLEVIIRFIKHIIKINNDDIYFVSISQALEWMKYPRLLNETKDFWAFQCDRMKYDYDIKCRDGYNDDKNQIENPLSKNSSNTLETIVDYQDEQLFHGGLLFHCIWICLVLVLLIIFYDKYLSK</sequence>